<dbReference type="Proteomes" id="UP001333818">
    <property type="component" value="Unassembled WGS sequence"/>
</dbReference>
<reference evidence="2" key="1">
    <citation type="submission" date="2024-01" db="EMBL/GenBank/DDBJ databases">
        <title>Bank of Algae and Cyanobacteria of the Azores (BACA) strain genomes.</title>
        <authorList>
            <person name="Luz R."/>
            <person name="Cordeiro R."/>
            <person name="Fonseca A."/>
            <person name="Goncalves V."/>
        </authorList>
    </citation>
    <scope>NUCLEOTIDE SEQUENCE</scope>
    <source>
        <strain evidence="2">BACA0141</strain>
    </source>
</reference>
<dbReference type="RefSeq" id="WP_330485709.1">
    <property type="nucleotide sequence ID" value="NZ_JAZBJZ010000122.1"/>
</dbReference>
<organism evidence="2 3">
    <name type="scientific">Tumidithrix elongata BACA0141</name>
    <dbReference type="NCBI Taxonomy" id="2716417"/>
    <lineage>
        <taxon>Bacteria</taxon>
        <taxon>Bacillati</taxon>
        <taxon>Cyanobacteriota</taxon>
        <taxon>Cyanophyceae</taxon>
        <taxon>Pseudanabaenales</taxon>
        <taxon>Pseudanabaenaceae</taxon>
        <taxon>Tumidithrix</taxon>
        <taxon>Tumidithrix elongata</taxon>
    </lineage>
</organism>
<gene>
    <name evidence="2" type="ORF">V2H45_21245</name>
</gene>
<evidence type="ECO:0000259" key="1">
    <source>
        <dbReference type="SMART" id="SM00382"/>
    </source>
</evidence>
<feature type="domain" description="AAA+ ATPase" evidence="1">
    <location>
        <begin position="52"/>
        <end position="206"/>
    </location>
</feature>
<sequence length="396" mass="44911">MTSSGIPESPDMMVRFMRSGEVFTPSAPIDNQALFAGRVNQLNRLMGAVSQRGQHAILFGERGVGKTSLANVLLKILRGSQEHLKSVIVNCDTEDRFEQLWCKIFLELENTQTLDFEQHQVNPEFIRVRLQRQIVGSAIIIVDEMDRLKRDSYFTASMADTIKTLSDHSTNITLILVGVANSVEELIAEHLSIERALIQIQMPRMSSDELTEILRKGLELLSMNMEQNIMQSIVFLSQGLPNYVHLLALYASQSAIRENSSSINVNHLSRAIKQACENAQHSIMSTYSTSISSSRQETIYPKVLLACALAKKDETGCFRAVDVREPLSRILGKEYTTTSAFNRHLNQFCEESRGNILEKKGVERHYRFRFINAMMPPYIIMEGLRTEMINLEQFKS</sequence>
<dbReference type="GO" id="GO:0016887">
    <property type="term" value="F:ATP hydrolysis activity"/>
    <property type="evidence" value="ECO:0007669"/>
    <property type="project" value="InterPro"/>
</dbReference>
<dbReference type="AlphaFoldDB" id="A0AAW9Q7T8"/>
<evidence type="ECO:0000313" key="2">
    <source>
        <dbReference type="EMBL" id="MEE3719273.1"/>
    </source>
</evidence>
<dbReference type="PANTHER" id="PTHR34301">
    <property type="entry name" value="DNA-BINDING PROTEIN-RELATED"/>
    <property type="match status" value="1"/>
</dbReference>
<name>A0AAW9Q7T8_9CYAN</name>
<evidence type="ECO:0000313" key="3">
    <source>
        <dbReference type="Proteomes" id="UP001333818"/>
    </source>
</evidence>
<accession>A0AAW9Q7T8</accession>
<dbReference type="InterPro" id="IPR003593">
    <property type="entry name" value="AAA+_ATPase"/>
</dbReference>
<dbReference type="InterPro" id="IPR049945">
    <property type="entry name" value="AAA_22"/>
</dbReference>
<dbReference type="Pfam" id="PF13401">
    <property type="entry name" value="AAA_22"/>
    <property type="match status" value="1"/>
</dbReference>
<dbReference type="PANTHER" id="PTHR34301:SF8">
    <property type="entry name" value="ATPASE DOMAIN-CONTAINING PROTEIN"/>
    <property type="match status" value="1"/>
</dbReference>
<dbReference type="SMART" id="SM00382">
    <property type="entry name" value="AAA"/>
    <property type="match status" value="1"/>
</dbReference>
<dbReference type="InterPro" id="IPR027417">
    <property type="entry name" value="P-loop_NTPase"/>
</dbReference>
<dbReference type="Gene3D" id="3.40.50.300">
    <property type="entry name" value="P-loop containing nucleotide triphosphate hydrolases"/>
    <property type="match status" value="1"/>
</dbReference>
<keyword evidence="3" id="KW-1185">Reference proteome</keyword>
<dbReference type="EMBL" id="JAZBJZ010000122">
    <property type="protein sequence ID" value="MEE3719273.1"/>
    <property type="molecule type" value="Genomic_DNA"/>
</dbReference>
<protein>
    <submittedName>
        <fullName evidence="2">AAA family ATPase</fullName>
    </submittedName>
</protein>
<dbReference type="SUPFAM" id="SSF52540">
    <property type="entry name" value="P-loop containing nucleoside triphosphate hydrolases"/>
    <property type="match status" value="1"/>
</dbReference>
<proteinExistence type="predicted"/>
<comment type="caution">
    <text evidence="2">The sequence shown here is derived from an EMBL/GenBank/DDBJ whole genome shotgun (WGS) entry which is preliminary data.</text>
</comment>